<feature type="transmembrane region" description="Helical" evidence="10">
    <location>
        <begin position="59"/>
        <end position="79"/>
    </location>
</feature>
<evidence type="ECO:0000256" key="4">
    <source>
        <dbReference type="ARBA" id="ARBA00022475"/>
    </source>
</evidence>
<comment type="caution">
    <text evidence="11">The sequence shown here is derived from an EMBL/GenBank/DDBJ whole genome shotgun (WGS) entry which is preliminary data.</text>
</comment>
<evidence type="ECO:0000256" key="7">
    <source>
        <dbReference type="ARBA" id="ARBA00022989"/>
    </source>
</evidence>
<keyword evidence="7 10" id="KW-1133">Transmembrane helix</keyword>
<evidence type="ECO:0000256" key="8">
    <source>
        <dbReference type="ARBA" id="ARBA00023136"/>
    </source>
</evidence>
<comment type="subunit">
    <text evidence="2">Forms a complex with MdtI.</text>
</comment>
<dbReference type="InterPro" id="IPR037185">
    <property type="entry name" value="EmrE-like"/>
</dbReference>
<evidence type="ECO:0000313" key="12">
    <source>
        <dbReference type="Proteomes" id="UP001500227"/>
    </source>
</evidence>
<dbReference type="PANTHER" id="PTHR30561">
    <property type="entry name" value="SMR FAMILY PROTON-DEPENDENT DRUG EFFLUX TRANSPORTER SUGE"/>
    <property type="match status" value="1"/>
</dbReference>
<accession>A0ABP9MEX1</accession>
<proteinExistence type="inferred from homology"/>
<sequence length="116" mass="12731">MHWVFLTLAIVGEVVGTSLMKVFVSEGYLLAGTIIAMLAVGLSYLFLSRATIRIPVTFANAAWEGIGMVLIAFVSYLWLQEQISMIQATGIVLSLIGIAVIHRGYQQEEELEQEAV</sequence>
<dbReference type="Gene3D" id="1.10.3730.20">
    <property type="match status" value="1"/>
</dbReference>
<reference evidence="12" key="1">
    <citation type="journal article" date="2019" name="Int. J. Syst. Evol. Microbiol.">
        <title>The Global Catalogue of Microorganisms (GCM) 10K type strain sequencing project: providing services to taxonomists for standard genome sequencing and annotation.</title>
        <authorList>
            <consortium name="The Broad Institute Genomics Platform"/>
            <consortium name="The Broad Institute Genome Sequencing Center for Infectious Disease"/>
            <person name="Wu L."/>
            <person name="Ma J."/>
        </authorList>
    </citation>
    <scope>NUCLEOTIDE SEQUENCE [LARGE SCALE GENOMIC DNA]</scope>
    <source>
        <strain evidence="12">JCM 18423</strain>
    </source>
</reference>
<gene>
    <name evidence="11" type="primary">mdtJ</name>
    <name evidence="11" type="ORF">GCM10023337_21440</name>
</gene>
<evidence type="ECO:0000256" key="9">
    <source>
        <dbReference type="RuleBase" id="RU003942"/>
    </source>
</evidence>
<dbReference type="SUPFAM" id="SSF103481">
    <property type="entry name" value="Multidrug resistance efflux transporter EmrE"/>
    <property type="match status" value="1"/>
</dbReference>
<feature type="transmembrane region" description="Helical" evidence="10">
    <location>
        <begin position="85"/>
        <end position="105"/>
    </location>
</feature>
<evidence type="ECO:0000313" key="11">
    <source>
        <dbReference type="EMBL" id="GAA5093093.1"/>
    </source>
</evidence>
<keyword evidence="6 9" id="KW-0812">Transmembrane</keyword>
<name>A0ABP9MEX1_9BURK</name>
<evidence type="ECO:0000256" key="1">
    <source>
        <dbReference type="ARBA" id="ARBA00004429"/>
    </source>
</evidence>
<evidence type="ECO:0000256" key="10">
    <source>
        <dbReference type="SAM" id="Phobius"/>
    </source>
</evidence>
<dbReference type="PANTHER" id="PTHR30561:SF2">
    <property type="entry name" value="SPERMIDINE EXPORT PROTEIN MDTJ"/>
    <property type="match status" value="1"/>
</dbReference>
<keyword evidence="4" id="KW-1003">Cell membrane</keyword>
<evidence type="ECO:0000256" key="6">
    <source>
        <dbReference type="ARBA" id="ARBA00022692"/>
    </source>
</evidence>
<evidence type="ECO:0000256" key="2">
    <source>
        <dbReference type="ARBA" id="ARBA00011358"/>
    </source>
</evidence>
<comment type="subcellular location">
    <subcellularLocation>
        <location evidence="1">Cell inner membrane</location>
        <topology evidence="1">Multi-pass membrane protein</topology>
    </subcellularLocation>
    <subcellularLocation>
        <location evidence="9">Cell membrane</location>
        <topology evidence="9">Multi-pass membrane protein</topology>
    </subcellularLocation>
</comment>
<protein>
    <recommendedName>
        <fullName evidence="3">Spermidine export protein MdtJ</fullName>
    </recommendedName>
</protein>
<keyword evidence="5" id="KW-0997">Cell inner membrane</keyword>
<keyword evidence="8 10" id="KW-0472">Membrane</keyword>
<dbReference type="Proteomes" id="UP001500227">
    <property type="component" value="Unassembled WGS sequence"/>
</dbReference>
<evidence type="ECO:0000256" key="3">
    <source>
        <dbReference type="ARBA" id="ARBA00021112"/>
    </source>
</evidence>
<keyword evidence="12" id="KW-1185">Reference proteome</keyword>
<dbReference type="InterPro" id="IPR000390">
    <property type="entry name" value="Small_drug/metabolite_transptr"/>
</dbReference>
<dbReference type="EMBL" id="BAABKD010000011">
    <property type="protein sequence ID" value="GAA5093093.1"/>
    <property type="molecule type" value="Genomic_DNA"/>
</dbReference>
<dbReference type="InterPro" id="IPR045324">
    <property type="entry name" value="Small_multidrug_res"/>
</dbReference>
<dbReference type="Pfam" id="PF00893">
    <property type="entry name" value="Multi_Drug_Res"/>
    <property type="match status" value="1"/>
</dbReference>
<evidence type="ECO:0000256" key="5">
    <source>
        <dbReference type="ARBA" id="ARBA00022519"/>
    </source>
</evidence>
<organism evidence="11 12">
    <name type="scientific">Paenalcaligenes hermetiae</name>
    <dbReference type="NCBI Taxonomy" id="1157987"/>
    <lineage>
        <taxon>Bacteria</taxon>
        <taxon>Pseudomonadati</taxon>
        <taxon>Pseudomonadota</taxon>
        <taxon>Betaproteobacteria</taxon>
        <taxon>Burkholderiales</taxon>
        <taxon>Alcaligenaceae</taxon>
        <taxon>Paenalcaligenes</taxon>
    </lineage>
</organism>
<dbReference type="RefSeq" id="WP_300648066.1">
    <property type="nucleotide sequence ID" value="NZ_BAABKD010000011.1"/>
</dbReference>
<comment type="similarity">
    <text evidence="9">Belongs to the drug/metabolite transporter (DMT) superfamily. Small multidrug resistance (SMR) (TC 2.A.7.1) family.</text>
</comment>
<feature type="transmembrane region" description="Helical" evidence="10">
    <location>
        <begin position="26"/>
        <end position="47"/>
    </location>
</feature>